<proteinExistence type="predicted"/>
<evidence type="ECO:0000313" key="2">
    <source>
        <dbReference type="Proteomes" id="UP000255505"/>
    </source>
</evidence>
<protein>
    <submittedName>
        <fullName evidence="1">Uncharacterized protein</fullName>
    </submittedName>
</protein>
<gene>
    <name evidence="1" type="ORF">CT19425_U350034</name>
</gene>
<dbReference type="EMBL" id="OOEF01000029">
    <property type="protein sequence ID" value="SPK70064.1"/>
    <property type="molecule type" value="Genomic_DNA"/>
</dbReference>
<sequence>MFGVGARFRVILQFAEAACEGNMLGAAKVLPTKEQDPMPEQGRTNFREQSIIVDSIRQLDAGDFGPQGTVQWLDTHHAIAWKDVSPSAEAPIALPGAGVQ</sequence>
<reference evidence="1 2" key="1">
    <citation type="submission" date="2018-01" db="EMBL/GenBank/DDBJ databases">
        <authorList>
            <person name="Gaut B.S."/>
            <person name="Morton B.R."/>
            <person name="Clegg M.T."/>
            <person name="Duvall M.R."/>
        </authorList>
    </citation>
    <scope>NUCLEOTIDE SEQUENCE [LARGE SCALE GENOMIC DNA]</scope>
    <source>
        <strain evidence="1">Cupriavidus taiwanensis LMG 19425</strain>
    </source>
</reference>
<dbReference type="AlphaFoldDB" id="A0A375I5L5"/>
<accession>A0A375I5L5</accession>
<organism evidence="1 2">
    <name type="scientific">Cupriavidus taiwanensis</name>
    <dbReference type="NCBI Taxonomy" id="164546"/>
    <lineage>
        <taxon>Bacteria</taxon>
        <taxon>Pseudomonadati</taxon>
        <taxon>Pseudomonadota</taxon>
        <taxon>Betaproteobacteria</taxon>
        <taxon>Burkholderiales</taxon>
        <taxon>Burkholderiaceae</taxon>
        <taxon>Cupriavidus</taxon>
    </lineage>
</organism>
<dbReference type="Proteomes" id="UP000255505">
    <property type="component" value="Unassembled WGS sequence"/>
</dbReference>
<evidence type="ECO:0000313" key="1">
    <source>
        <dbReference type="EMBL" id="SPK70064.1"/>
    </source>
</evidence>
<name>A0A375I5L5_9BURK</name>